<dbReference type="GO" id="GO:0005829">
    <property type="term" value="C:cytosol"/>
    <property type="evidence" value="ECO:0007669"/>
    <property type="project" value="UniProtKB-ARBA"/>
</dbReference>
<dbReference type="EMBL" id="JAAGNZ010000002">
    <property type="protein sequence ID" value="NEU69371.1"/>
    <property type="molecule type" value="Genomic_DNA"/>
</dbReference>
<dbReference type="Proteomes" id="UP000477386">
    <property type="component" value="Unassembled WGS sequence"/>
</dbReference>
<dbReference type="Pfam" id="PF00248">
    <property type="entry name" value="Aldo_ket_red"/>
    <property type="match status" value="1"/>
</dbReference>
<dbReference type="PANTHER" id="PTHR43364:SF6">
    <property type="entry name" value="OXIDOREDUCTASE-RELATED"/>
    <property type="match status" value="1"/>
</dbReference>
<dbReference type="PANTHER" id="PTHR43364">
    <property type="entry name" value="NADH-SPECIFIC METHYLGLYOXAL REDUCTASE-RELATED"/>
    <property type="match status" value="1"/>
</dbReference>
<dbReference type="RefSeq" id="WP_164041834.1">
    <property type="nucleotide sequence ID" value="NZ_JAAGNZ010000002.1"/>
</dbReference>
<proteinExistence type="predicted"/>
<dbReference type="GO" id="GO:0016491">
    <property type="term" value="F:oxidoreductase activity"/>
    <property type="evidence" value="ECO:0007669"/>
    <property type="project" value="UniProtKB-KW"/>
</dbReference>
<dbReference type="InterPro" id="IPR023210">
    <property type="entry name" value="NADP_OxRdtase_dom"/>
</dbReference>
<evidence type="ECO:0000313" key="4">
    <source>
        <dbReference type="Proteomes" id="UP000477386"/>
    </source>
</evidence>
<protein>
    <submittedName>
        <fullName evidence="3">Aldo/keto reductase</fullName>
    </submittedName>
</protein>
<dbReference type="Gene3D" id="3.20.20.100">
    <property type="entry name" value="NADP-dependent oxidoreductase domain"/>
    <property type="match status" value="1"/>
</dbReference>
<dbReference type="FunFam" id="3.20.20.100:FF:000004">
    <property type="entry name" value="Oxidoreductase, aldo/keto reductase"/>
    <property type="match status" value="1"/>
</dbReference>
<organism evidence="3 4">
    <name type="scientific">Spirosoma agri</name>
    <dbReference type="NCBI Taxonomy" id="1987381"/>
    <lineage>
        <taxon>Bacteria</taxon>
        <taxon>Pseudomonadati</taxon>
        <taxon>Bacteroidota</taxon>
        <taxon>Cytophagia</taxon>
        <taxon>Cytophagales</taxon>
        <taxon>Cytophagaceae</taxon>
        <taxon>Spirosoma</taxon>
    </lineage>
</organism>
<gene>
    <name evidence="3" type="ORF">GK091_20960</name>
</gene>
<dbReference type="InterPro" id="IPR050523">
    <property type="entry name" value="AKR_Detox_Biosynth"/>
</dbReference>
<evidence type="ECO:0000256" key="1">
    <source>
        <dbReference type="ARBA" id="ARBA00023002"/>
    </source>
</evidence>
<reference evidence="3 4" key="1">
    <citation type="submission" date="2020-02" db="EMBL/GenBank/DDBJ databases">
        <title>Draft genome sequence of two Spirosoma agri KCTC 52727 and Spirosoma terrae KCTC 52035.</title>
        <authorList>
            <person name="Rojas J."/>
            <person name="Ambika Manirajan B."/>
            <person name="Ratering S."/>
            <person name="Suarez C."/>
            <person name="Schnell S."/>
        </authorList>
    </citation>
    <scope>NUCLEOTIDE SEQUENCE [LARGE SCALE GENOMIC DNA]</scope>
    <source>
        <strain evidence="3 4">KCTC 52727</strain>
    </source>
</reference>
<sequence>MEKRTIGSSHLSVAPLAFGGNVFGWTADESTSFQLLDAFVDAGFNLIDTADVYSRWVPSNQGGESETIIGNWLKKSGKRDQVVIATKLGAEMAPDKKGLGKNYIQTAVEDSLRRLQTDYIDLYQSHYDDLNTPIQETLDGFDKLIKAGKIRVIGASNFTPERLIESLKISDNLNYAAYQSLQPEYNLYERESYETKYAPIVEQYGLSVISYYSLASGFLTGKYRSEADLSKSPRGQGVKKYLDDRGFAILKALDEVGEQYGATPAQVSLAWLIAQPGIAAPIASATTVDQLHDIAKAAELKLDQQAIDKLTTASAQ</sequence>
<dbReference type="InterPro" id="IPR036812">
    <property type="entry name" value="NAD(P)_OxRdtase_dom_sf"/>
</dbReference>
<accession>A0A6M0IPR2</accession>
<keyword evidence="4" id="KW-1185">Reference proteome</keyword>
<name>A0A6M0IPR2_9BACT</name>
<evidence type="ECO:0000259" key="2">
    <source>
        <dbReference type="Pfam" id="PF00248"/>
    </source>
</evidence>
<comment type="caution">
    <text evidence="3">The sequence shown here is derived from an EMBL/GenBank/DDBJ whole genome shotgun (WGS) entry which is preliminary data.</text>
</comment>
<dbReference type="SUPFAM" id="SSF51430">
    <property type="entry name" value="NAD(P)-linked oxidoreductase"/>
    <property type="match status" value="1"/>
</dbReference>
<dbReference type="AlphaFoldDB" id="A0A6M0IPR2"/>
<evidence type="ECO:0000313" key="3">
    <source>
        <dbReference type="EMBL" id="NEU69371.1"/>
    </source>
</evidence>
<keyword evidence="1" id="KW-0560">Oxidoreductase</keyword>
<dbReference type="CDD" id="cd19081">
    <property type="entry name" value="AKR_AKR9C1"/>
    <property type="match status" value="1"/>
</dbReference>
<feature type="domain" description="NADP-dependent oxidoreductase" evidence="2">
    <location>
        <begin position="15"/>
        <end position="312"/>
    </location>
</feature>